<feature type="chain" id="PRO_5035171953" evidence="1">
    <location>
        <begin position="20"/>
        <end position="321"/>
    </location>
</feature>
<evidence type="ECO:0000313" key="2">
    <source>
        <dbReference type="EMBL" id="MBJ6371326.1"/>
    </source>
</evidence>
<comment type="caution">
    <text evidence="2">The sequence shown here is derived from an EMBL/GenBank/DDBJ whole genome shotgun (WGS) entry which is preliminary data.</text>
</comment>
<organism evidence="2 3">
    <name type="scientific">Sedimentitalea arenosa</name>
    <dbReference type="NCBI Taxonomy" id="2798803"/>
    <lineage>
        <taxon>Bacteria</taxon>
        <taxon>Pseudomonadati</taxon>
        <taxon>Pseudomonadota</taxon>
        <taxon>Alphaproteobacteria</taxon>
        <taxon>Rhodobacterales</taxon>
        <taxon>Paracoccaceae</taxon>
        <taxon>Sedimentitalea</taxon>
    </lineage>
</organism>
<evidence type="ECO:0000256" key="1">
    <source>
        <dbReference type="SAM" id="SignalP"/>
    </source>
</evidence>
<name>A0A8J7IPP2_9RHOB</name>
<accession>A0A8J7IPP2</accession>
<proteinExistence type="predicted"/>
<dbReference type="AlphaFoldDB" id="A0A8J7IPP2"/>
<protein>
    <submittedName>
        <fullName evidence="2">Uncharacterized protein</fullName>
    </submittedName>
</protein>
<keyword evidence="3" id="KW-1185">Reference proteome</keyword>
<dbReference type="EMBL" id="JAELVR010000004">
    <property type="protein sequence ID" value="MBJ6371326.1"/>
    <property type="molecule type" value="Genomic_DNA"/>
</dbReference>
<dbReference type="Proteomes" id="UP000619079">
    <property type="component" value="Unassembled WGS sequence"/>
</dbReference>
<feature type="signal peptide" evidence="1">
    <location>
        <begin position="1"/>
        <end position="19"/>
    </location>
</feature>
<gene>
    <name evidence="2" type="ORF">JF290_07280</name>
</gene>
<reference evidence="2" key="1">
    <citation type="submission" date="2020-12" db="EMBL/GenBank/DDBJ databases">
        <title>Sedimentitalea sp. nov., isolated from sand in Incheon.</title>
        <authorList>
            <person name="Kim W."/>
        </authorList>
    </citation>
    <scope>NUCLEOTIDE SEQUENCE</scope>
    <source>
        <strain evidence="2">CAU 1593</strain>
    </source>
</reference>
<evidence type="ECO:0000313" key="3">
    <source>
        <dbReference type="Proteomes" id="UP000619079"/>
    </source>
</evidence>
<keyword evidence="1" id="KW-0732">Signal</keyword>
<sequence>MRRLILALAVMASPVLAVAQGWEFNTFDDGSYFSAAIRTEPGPAFALLCGERSPQGLSPQQTGNMEPDITRPDSVRLFFDDAAISGFDGVTLERQDVLLVVGSTGYRLPTIIWDELFSAWQTDLQANDPVFNVIAAQPEFELRSADRSVVVPANGFGAAFAQLTAHCQAMFTAIGKPWATVPAAQPSAPVRAGMREVAEASIRTGCGGPAQLDANAILTGNIDGDGREDVVVDWSAITCSGGYPRPFCGAAMCSATVFVSQGFDASEGPADLLAAGVRLIDLNNGNNGVVTGGSLSMCQQRGTTSCDFIWYWDGNDLRLIE</sequence>